<comment type="caution">
    <text evidence="1">The sequence shown here is derived from an EMBL/GenBank/DDBJ whole genome shotgun (WGS) entry which is preliminary data.</text>
</comment>
<accession>A0A6L2KNA1</accession>
<name>A0A6L2KNA1_TANCI</name>
<dbReference type="AlphaFoldDB" id="A0A6L2KNA1"/>
<protein>
    <submittedName>
        <fullName evidence="1">Uncharacterized protein</fullName>
    </submittedName>
</protein>
<reference evidence="1" key="1">
    <citation type="journal article" date="2019" name="Sci. Rep.">
        <title>Draft genome of Tanacetum cinerariifolium, the natural source of mosquito coil.</title>
        <authorList>
            <person name="Yamashiro T."/>
            <person name="Shiraishi A."/>
            <person name="Satake H."/>
            <person name="Nakayama K."/>
        </authorList>
    </citation>
    <scope>NUCLEOTIDE SEQUENCE</scope>
</reference>
<proteinExistence type="predicted"/>
<dbReference type="EMBL" id="BKCJ010002680">
    <property type="protein sequence ID" value="GEU50210.1"/>
    <property type="molecule type" value="Genomic_DNA"/>
</dbReference>
<organism evidence="1">
    <name type="scientific">Tanacetum cinerariifolium</name>
    <name type="common">Dalmatian daisy</name>
    <name type="synonym">Chrysanthemum cinerariifolium</name>
    <dbReference type="NCBI Taxonomy" id="118510"/>
    <lineage>
        <taxon>Eukaryota</taxon>
        <taxon>Viridiplantae</taxon>
        <taxon>Streptophyta</taxon>
        <taxon>Embryophyta</taxon>
        <taxon>Tracheophyta</taxon>
        <taxon>Spermatophyta</taxon>
        <taxon>Magnoliopsida</taxon>
        <taxon>eudicotyledons</taxon>
        <taxon>Gunneridae</taxon>
        <taxon>Pentapetalae</taxon>
        <taxon>asterids</taxon>
        <taxon>campanulids</taxon>
        <taxon>Asterales</taxon>
        <taxon>Asteraceae</taxon>
        <taxon>Asteroideae</taxon>
        <taxon>Anthemideae</taxon>
        <taxon>Anthemidinae</taxon>
        <taxon>Tanacetum</taxon>
    </lineage>
</organism>
<sequence>MSWYLRCSWCEVWFNRGICHHCTNVSYGNGFVCNPDSISNDETADFSYPPSQPQTSLSVKFHCFGSGDPLEEVYVVNSVLESINPLNEIIPQIPPSNAIILVLPTFEDPEDSLIIGNKELNTILEKESNTFIKSSIENLVPILSEFEYTFGSSSEYVLYSCGDFSPINVSEGKPVYSDKMPPALKKWKSGDAEESINPLNEIIPQIPPSNAIILVLPTFEDPEDSLIIGNKELNTILEKESNTFIKSSIENLVPILSEFEYTFGSSSEVLENIENKDSYLDEPNLLVTPLSNANLDEFLDPGDDVELLLHHDPSTLRISFASILEGFTDEQSLEENDDLFDLESKENKWKKILYDAPINDLMTEDKIFVLEIHDKKISLTYVTLPFEERQYIFFTYVI</sequence>
<gene>
    <name evidence="1" type="ORF">Tci_022188</name>
</gene>
<evidence type="ECO:0000313" key="1">
    <source>
        <dbReference type="EMBL" id="GEU50210.1"/>
    </source>
</evidence>